<keyword evidence="1" id="KW-0347">Helicase</keyword>
<sequence>MLHDFFVDLHIHVGRNYKGKPVKITASKNLTITNIMEEASQRKGIDIVGVIDCHAPTVLTEIEESIAMDNAFELEEGGIRYSNTTLILGSEIEVYDENCNGPIHVLCYFPYLDNMQQFSNWLSQHMKNIELSSQRYYGSAIDLQKKTKELQGIFIPAHVFTPFKSLFGKGGVSSTLEEIFDPNLIDAIELGLSSDSFMADQIAELHRFSFVTNSDAHSLGKIAREYQQMYLENPTFLELKAALLTQNNRRIKQNFGMNPRLGKYYATVCSQCLSRTSEEGKCSECGSTKYIKGGVADRIQELSSQQSDPPVRPDYIYQVPLEYLPGLGPKTLDRLLQHFGTEMNVIHYVPEQALIEIVGEKLTQLIINLRQGRINLTEGGGGKYGKIRNE</sequence>
<dbReference type="PANTHER" id="PTHR40084">
    <property type="entry name" value="PHOSPHOHYDROLASE, PHP FAMILY"/>
    <property type="match status" value="1"/>
</dbReference>
<dbReference type="CDD" id="cd19067">
    <property type="entry name" value="PfuEndoQ-like"/>
    <property type="match status" value="1"/>
</dbReference>
<dbReference type="PANTHER" id="PTHR40084:SF1">
    <property type="entry name" value="PHOSPHOTRANSFERASE"/>
    <property type="match status" value="1"/>
</dbReference>
<dbReference type="EMBL" id="BAVS01000001">
    <property type="protein sequence ID" value="GAE91294.1"/>
    <property type="molecule type" value="Genomic_DNA"/>
</dbReference>
<name>W4VEV5_9BACI</name>
<keyword evidence="2" id="KW-1185">Reference proteome</keyword>
<evidence type="ECO:0000313" key="2">
    <source>
        <dbReference type="Proteomes" id="UP000019102"/>
    </source>
</evidence>
<accession>W4VEV5</accession>
<proteinExistence type="predicted"/>
<dbReference type="eggNOG" id="COG1379">
    <property type="taxonomic scope" value="Bacteria"/>
</dbReference>
<keyword evidence="1" id="KW-0067">ATP-binding</keyword>
<keyword evidence="1" id="KW-0547">Nucleotide-binding</keyword>
<organism evidence="1 2">
    <name type="scientific">Gracilibacillus boraciitolerans JCM 21714</name>
    <dbReference type="NCBI Taxonomy" id="1298598"/>
    <lineage>
        <taxon>Bacteria</taxon>
        <taxon>Bacillati</taxon>
        <taxon>Bacillota</taxon>
        <taxon>Bacilli</taxon>
        <taxon>Bacillales</taxon>
        <taxon>Bacillaceae</taxon>
        <taxon>Gracilibacillus</taxon>
    </lineage>
</organism>
<dbReference type="InterPro" id="IPR016195">
    <property type="entry name" value="Pol/histidinol_Pase-like"/>
</dbReference>
<reference evidence="1 2" key="1">
    <citation type="journal article" date="2014" name="Genome Announc.">
        <title>Draft Genome Sequence of the Boron-Tolerant and Moderately Halotolerant Bacterium Gracilibacillus boraciitolerans JCM 21714T.</title>
        <authorList>
            <person name="Ahmed I."/>
            <person name="Oshima K."/>
            <person name="Suda W."/>
            <person name="Kitamura K."/>
            <person name="Iida T."/>
            <person name="Ohmori Y."/>
            <person name="Fujiwara T."/>
            <person name="Hattori M."/>
            <person name="Ohkuma M."/>
        </authorList>
    </citation>
    <scope>NUCLEOTIDE SEQUENCE [LARGE SCALE GENOMIC DNA]</scope>
    <source>
        <strain evidence="1 2">JCM 21714</strain>
    </source>
</reference>
<dbReference type="SUPFAM" id="SSF89550">
    <property type="entry name" value="PHP domain-like"/>
    <property type="match status" value="1"/>
</dbReference>
<dbReference type="SUPFAM" id="SSF47781">
    <property type="entry name" value="RuvA domain 2-like"/>
    <property type="match status" value="1"/>
</dbReference>
<dbReference type="OrthoDB" id="9810135at2"/>
<dbReference type="STRING" id="1298598.JCM21714_240"/>
<dbReference type="Proteomes" id="UP000019102">
    <property type="component" value="Unassembled WGS sequence"/>
</dbReference>
<dbReference type="GO" id="GO:0004386">
    <property type="term" value="F:helicase activity"/>
    <property type="evidence" value="ECO:0007669"/>
    <property type="project" value="UniProtKB-KW"/>
</dbReference>
<dbReference type="InterPro" id="IPR010994">
    <property type="entry name" value="RuvA_2-like"/>
</dbReference>
<dbReference type="AlphaFoldDB" id="W4VEV5"/>
<comment type="caution">
    <text evidence="1">The sequence shown here is derived from an EMBL/GenBank/DDBJ whole genome shotgun (WGS) entry which is preliminary data.</text>
</comment>
<dbReference type="Gene3D" id="3.20.20.140">
    <property type="entry name" value="Metal-dependent hydrolases"/>
    <property type="match status" value="1"/>
</dbReference>
<keyword evidence="1" id="KW-0378">Hydrolase</keyword>
<gene>
    <name evidence="1" type="ORF">JCM21714_240</name>
</gene>
<protein>
    <submittedName>
        <fullName evidence="1">DNA helicase II</fullName>
    </submittedName>
</protein>
<evidence type="ECO:0000313" key="1">
    <source>
        <dbReference type="EMBL" id="GAE91294.1"/>
    </source>
</evidence>
<dbReference type="RefSeq" id="WP_035720985.1">
    <property type="nucleotide sequence ID" value="NZ_BAVS01000001.1"/>
</dbReference>